<protein>
    <submittedName>
        <fullName evidence="1">DNA-binding protein</fullName>
    </submittedName>
</protein>
<dbReference type="GO" id="GO:0003677">
    <property type="term" value="F:DNA binding"/>
    <property type="evidence" value="ECO:0007669"/>
    <property type="project" value="UniProtKB-KW"/>
</dbReference>
<keyword evidence="1" id="KW-0238">DNA-binding</keyword>
<dbReference type="OrthoDB" id="3174733at2"/>
<keyword evidence="2" id="KW-1185">Reference proteome</keyword>
<sequence length="65" mass="7363">MNNNYMVTAQDVVDMLGVSKGHAYKIIRQLNKELEDSGYIVVSGKIPRAYWDKKFYGYQSGVTTA</sequence>
<evidence type="ECO:0000313" key="1">
    <source>
        <dbReference type="EMBL" id="NBJ94758.1"/>
    </source>
</evidence>
<reference evidence="1" key="1">
    <citation type="submission" date="2018-09" db="EMBL/GenBank/DDBJ databases">
        <title>Murine metabolic-syndrome-specific gut microbial biobank.</title>
        <authorList>
            <person name="Liu C."/>
        </authorList>
    </citation>
    <scope>NUCLEOTIDE SEQUENCE</scope>
    <source>
        <strain evidence="1">D42-62</strain>
    </source>
</reference>
<dbReference type="EMBL" id="QZDT01000049">
    <property type="protein sequence ID" value="NBJ94758.1"/>
    <property type="molecule type" value="Genomic_DNA"/>
</dbReference>
<gene>
    <name evidence="1" type="ORF">D5281_19800</name>
</gene>
<dbReference type="RefSeq" id="WP_160561764.1">
    <property type="nucleotide sequence ID" value="NZ_QZDT01000049.1"/>
</dbReference>
<dbReference type="Proteomes" id="UP001154420">
    <property type="component" value="Unassembled WGS sequence"/>
</dbReference>
<comment type="caution">
    <text evidence="1">The sequence shown here is derived from an EMBL/GenBank/DDBJ whole genome shotgun (WGS) entry which is preliminary data.</text>
</comment>
<dbReference type="AlphaFoldDB" id="A0A9X5BJ73"/>
<accession>A0A9X5BJ73</accession>
<proteinExistence type="predicted"/>
<organism evidence="1 2">
    <name type="scientific">Parablautia muri</name>
    <dbReference type="NCBI Taxonomy" id="2320879"/>
    <lineage>
        <taxon>Bacteria</taxon>
        <taxon>Bacillati</taxon>
        <taxon>Bacillota</taxon>
        <taxon>Clostridia</taxon>
        <taxon>Lachnospirales</taxon>
        <taxon>Lachnospiraceae</taxon>
        <taxon>Parablautia</taxon>
    </lineage>
</organism>
<name>A0A9X5BJ73_9FIRM</name>
<evidence type="ECO:0000313" key="2">
    <source>
        <dbReference type="Proteomes" id="UP001154420"/>
    </source>
</evidence>